<dbReference type="InterPro" id="IPR042234">
    <property type="entry name" value="WDFY1/WDFY2"/>
</dbReference>
<keyword evidence="5" id="KW-0967">Endosome</keyword>
<evidence type="ECO:0000256" key="2">
    <source>
        <dbReference type="ARBA" id="ARBA00022574"/>
    </source>
</evidence>
<dbReference type="PANTHER" id="PTHR46189:SF1">
    <property type="entry name" value="LD41958P"/>
    <property type="match status" value="1"/>
</dbReference>
<accession>A0ABQ9GYG3</accession>
<evidence type="ECO:0000313" key="12">
    <source>
        <dbReference type="Proteomes" id="UP001159363"/>
    </source>
</evidence>
<keyword evidence="7" id="KW-0862">Zinc</keyword>
<dbReference type="InterPro" id="IPR017455">
    <property type="entry name" value="Znf_FYVE-rel"/>
</dbReference>
<dbReference type="SUPFAM" id="SSF57903">
    <property type="entry name" value="FYVE/PHD zinc finger"/>
    <property type="match status" value="1"/>
</dbReference>
<dbReference type="PROSITE" id="PS00678">
    <property type="entry name" value="WD_REPEATS_1"/>
    <property type="match status" value="3"/>
</dbReference>
<dbReference type="SUPFAM" id="SSF50978">
    <property type="entry name" value="WD40 repeat-like"/>
    <property type="match status" value="1"/>
</dbReference>
<dbReference type="PRINTS" id="PR00320">
    <property type="entry name" value="GPROTEINBRPT"/>
</dbReference>
<proteinExistence type="predicted"/>
<feature type="domain" description="FYVE-type" evidence="10">
    <location>
        <begin position="297"/>
        <end position="368"/>
    </location>
</feature>
<feature type="repeat" description="WD" evidence="9">
    <location>
        <begin position="254"/>
        <end position="295"/>
    </location>
</feature>
<keyword evidence="6 8" id="KW-0863">Zinc-finger</keyword>
<dbReference type="Gene3D" id="3.30.40.10">
    <property type="entry name" value="Zinc/RING finger domain, C3HC4 (zinc finger)"/>
    <property type="match status" value="1"/>
</dbReference>
<evidence type="ECO:0000256" key="6">
    <source>
        <dbReference type="ARBA" id="ARBA00022771"/>
    </source>
</evidence>
<evidence type="ECO:0000256" key="5">
    <source>
        <dbReference type="ARBA" id="ARBA00022753"/>
    </source>
</evidence>
<protein>
    <recommendedName>
        <fullName evidence="10">FYVE-type domain-containing protein</fullName>
    </recommendedName>
</protein>
<evidence type="ECO:0000256" key="3">
    <source>
        <dbReference type="ARBA" id="ARBA00022723"/>
    </source>
</evidence>
<feature type="repeat" description="WD" evidence="9">
    <location>
        <begin position="211"/>
        <end position="244"/>
    </location>
</feature>
<dbReference type="InterPro" id="IPR020472">
    <property type="entry name" value="WD40_PAC1"/>
</dbReference>
<dbReference type="InterPro" id="IPR011011">
    <property type="entry name" value="Znf_FYVE_PHD"/>
</dbReference>
<dbReference type="Pfam" id="PF00400">
    <property type="entry name" value="WD40"/>
    <property type="match status" value="3"/>
</dbReference>
<evidence type="ECO:0000256" key="7">
    <source>
        <dbReference type="ARBA" id="ARBA00022833"/>
    </source>
</evidence>
<comment type="subcellular location">
    <subcellularLocation>
        <location evidence="1">Early endosome</location>
    </subcellularLocation>
</comment>
<dbReference type="InterPro" id="IPR013083">
    <property type="entry name" value="Znf_RING/FYVE/PHD"/>
</dbReference>
<comment type="caution">
    <text evidence="11">The sequence shown here is derived from an EMBL/GenBank/DDBJ whole genome shotgun (WGS) entry which is preliminary data.</text>
</comment>
<evidence type="ECO:0000259" key="10">
    <source>
        <dbReference type="PROSITE" id="PS50178"/>
    </source>
</evidence>
<gene>
    <name evidence="11" type="ORF">PR048_021494</name>
</gene>
<dbReference type="Pfam" id="PF01363">
    <property type="entry name" value="FYVE"/>
    <property type="match status" value="1"/>
</dbReference>
<dbReference type="SMART" id="SM00320">
    <property type="entry name" value="WD40"/>
    <property type="match status" value="5"/>
</dbReference>
<dbReference type="PROSITE" id="PS50082">
    <property type="entry name" value="WD_REPEATS_2"/>
    <property type="match status" value="2"/>
</dbReference>
<keyword evidence="3" id="KW-0479">Metal-binding</keyword>
<reference evidence="11 12" key="1">
    <citation type="submission" date="2023-02" db="EMBL/GenBank/DDBJ databases">
        <title>LHISI_Scaffold_Assembly.</title>
        <authorList>
            <person name="Stuart O.P."/>
            <person name="Cleave R."/>
            <person name="Magrath M.J.L."/>
            <person name="Mikheyev A.S."/>
        </authorList>
    </citation>
    <scope>NUCLEOTIDE SEQUENCE [LARGE SCALE GENOMIC DNA]</scope>
    <source>
        <strain evidence="11">Daus_M_001</strain>
        <tissue evidence="11">Leg muscle</tissue>
    </source>
</reference>
<organism evidence="11 12">
    <name type="scientific">Dryococelus australis</name>
    <dbReference type="NCBI Taxonomy" id="614101"/>
    <lineage>
        <taxon>Eukaryota</taxon>
        <taxon>Metazoa</taxon>
        <taxon>Ecdysozoa</taxon>
        <taxon>Arthropoda</taxon>
        <taxon>Hexapoda</taxon>
        <taxon>Insecta</taxon>
        <taxon>Pterygota</taxon>
        <taxon>Neoptera</taxon>
        <taxon>Polyneoptera</taxon>
        <taxon>Phasmatodea</taxon>
        <taxon>Verophasmatodea</taxon>
        <taxon>Anareolatae</taxon>
        <taxon>Phasmatidae</taxon>
        <taxon>Eurycanthinae</taxon>
        <taxon>Dryococelus</taxon>
    </lineage>
</organism>
<evidence type="ECO:0000313" key="11">
    <source>
        <dbReference type="EMBL" id="KAJ8877042.1"/>
    </source>
</evidence>
<dbReference type="SMART" id="SM00064">
    <property type="entry name" value="FYVE"/>
    <property type="match status" value="1"/>
</dbReference>
<evidence type="ECO:0000256" key="1">
    <source>
        <dbReference type="ARBA" id="ARBA00004412"/>
    </source>
</evidence>
<dbReference type="InterPro" id="IPR015943">
    <property type="entry name" value="WD40/YVTN_repeat-like_dom_sf"/>
</dbReference>
<keyword evidence="12" id="KW-1185">Reference proteome</keyword>
<dbReference type="PROSITE" id="PS50178">
    <property type="entry name" value="ZF_FYVE"/>
    <property type="match status" value="1"/>
</dbReference>
<dbReference type="InterPro" id="IPR000306">
    <property type="entry name" value="Znf_FYVE"/>
</dbReference>
<evidence type="ECO:0000256" key="8">
    <source>
        <dbReference type="PROSITE-ProRule" id="PRU00091"/>
    </source>
</evidence>
<dbReference type="InterPro" id="IPR036322">
    <property type="entry name" value="WD40_repeat_dom_sf"/>
</dbReference>
<dbReference type="PROSITE" id="PS50294">
    <property type="entry name" value="WD_REPEATS_REGION"/>
    <property type="match status" value="3"/>
</dbReference>
<dbReference type="Proteomes" id="UP001159363">
    <property type="component" value="Chromosome 7"/>
</dbReference>
<evidence type="ECO:0000256" key="4">
    <source>
        <dbReference type="ARBA" id="ARBA00022737"/>
    </source>
</evidence>
<dbReference type="PANTHER" id="PTHR46189">
    <property type="entry name" value="LD41958P"/>
    <property type="match status" value="1"/>
</dbReference>
<dbReference type="Gene3D" id="2.130.10.10">
    <property type="entry name" value="YVTN repeat-like/Quinoprotein amine dehydrogenase"/>
    <property type="match status" value="2"/>
</dbReference>
<dbReference type="CDD" id="cd15718">
    <property type="entry name" value="FYVE_WDFY1_like"/>
    <property type="match status" value="1"/>
</dbReference>
<keyword evidence="2 9" id="KW-0853">WD repeat</keyword>
<sequence>MAAEIKPATGISGDKYNSTKKPVLLSKLEGCSDDINAAFIIPGEDGVVSISDDRTVRVWLKRDSGQYWPSICHYMPVAATAVFYCAETRHLFVGMEVGGISPFTVSSDLNRMNHVRNYPAHQGRVTGIYFALNCEWVLSVGRDKQFQYHCSESGRRLGEYNSEGWCTALQYPYRFFSRFDSQSKHAFVGDYSGHIAMLKLENSRIQLITSLKGHSGSIRALSWDSDRQLLFSGSFDQSVIVWDIGGQQGTAYELQGHHNKVSALCSASLHQILISGAEDSCVIFWDMSQQRKETPEWHESDCCQRCGRPFFWNLRAMMDQRQLGLRQHHCRFCGRAVCDKCSAGRATIPVMGFEFEVRVCEPCLTELKDMDHTPMAIFHDAKHSIVYMDLDEPRKRLLTVGQDRIIKIWDISAMFQ</sequence>
<evidence type="ECO:0000256" key="9">
    <source>
        <dbReference type="PROSITE-ProRule" id="PRU00221"/>
    </source>
</evidence>
<name>A0ABQ9GYG3_9NEOP</name>
<dbReference type="InterPro" id="IPR019775">
    <property type="entry name" value="WD40_repeat_CS"/>
</dbReference>
<dbReference type="InterPro" id="IPR001680">
    <property type="entry name" value="WD40_rpt"/>
</dbReference>
<dbReference type="EMBL" id="JARBHB010000008">
    <property type="protein sequence ID" value="KAJ8877042.1"/>
    <property type="molecule type" value="Genomic_DNA"/>
</dbReference>
<keyword evidence="4" id="KW-0677">Repeat</keyword>